<dbReference type="SUPFAM" id="SSF51182">
    <property type="entry name" value="RmlC-like cupins"/>
    <property type="match status" value="1"/>
</dbReference>
<evidence type="ECO:0000259" key="1">
    <source>
        <dbReference type="Pfam" id="PF19480"/>
    </source>
</evidence>
<name>A0A8J7DX19_9CYAN</name>
<dbReference type="Proteomes" id="UP000654482">
    <property type="component" value="Unassembled WGS sequence"/>
</dbReference>
<protein>
    <submittedName>
        <fullName evidence="2">WbuC family cupin fold metalloprotein</fullName>
    </submittedName>
</protein>
<dbReference type="RefSeq" id="WP_194029949.1">
    <property type="nucleotide sequence ID" value="NZ_JADEWZ010000018.1"/>
</dbReference>
<reference evidence="2" key="1">
    <citation type="submission" date="2020-10" db="EMBL/GenBank/DDBJ databases">
        <authorList>
            <person name="Castelo-Branco R."/>
            <person name="Eusebio N."/>
            <person name="Adriana R."/>
            <person name="Vieira A."/>
            <person name="Brugerolle De Fraissinette N."/>
            <person name="Rezende De Castro R."/>
            <person name="Schneider M.P."/>
            <person name="Vasconcelos V."/>
            <person name="Leao P.N."/>
        </authorList>
    </citation>
    <scope>NUCLEOTIDE SEQUENCE</scope>
    <source>
        <strain evidence="2">LEGE 07157</strain>
    </source>
</reference>
<evidence type="ECO:0000313" key="2">
    <source>
        <dbReference type="EMBL" id="MBE9116857.1"/>
    </source>
</evidence>
<dbReference type="InterPro" id="IPR011051">
    <property type="entry name" value="RmlC_Cupin_sf"/>
</dbReference>
<dbReference type="Pfam" id="PF19480">
    <property type="entry name" value="DUF6016"/>
    <property type="match status" value="1"/>
</dbReference>
<dbReference type="AlphaFoldDB" id="A0A8J7DX19"/>
<proteinExistence type="predicted"/>
<dbReference type="InterPro" id="IPR046058">
    <property type="entry name" value="WbuC_cupin"/>
</dbReference>
<dbReference type="EMBL" id="JADEWZ010000018">
    <property type="protein sequence ID" value="MBE9116857.1"/>
    <property type="molecule type" value="Genomic_DNA"/>
</dbReference>
<accession>A0A8J7DX19</accession>
<comment type="caution">
    <text evidence="2">The sequence shown here is derived from an EMBL/GenBank/DDBJ whole genome shotgun (WGS) entry which is preliminary data.</text>
</comment>
<keyword evidence="3" id="KW-1185">Reference proteome</keyword>
<evidence type="ECO:0000313" key="3">
    <source>
        <dbReference type="Proteomes" id="UP000654482"/>
    </source>
</evidence>
<gene>
    <name evidence="2" type="ORF">IQ249_13200</name>
</gene>
<dbReference type="InterPro" id="IPR027565">
    <property type="entry name" value="Cupin_WbuC"/>
</dbReference>
<dbReference type="NCBIfam" id="TIGR04366">
    <property type="entry name" value="cupin_WbuC"/>
    <property type="match status" value="1"/>
</dbReference>
<feature type="domain" description="Cupin fold metalloprotein WbuC cupin" evidence="1">
    <location>
        <begin position="21"/>
        <end position="98"/>
    </location>
</feature>
<sequence>MEVKKFNPEVLYTNEPITKVNRDDIEYLKEKSQENLRKRIRLCAHQGVDDTLHEMLIIHTNETYVRPHKHFNKSESFHIIEGACDVVIFDEEGTVSEVIPMGTFDSGKRFYYRLPEPYYHTLLIHSEFLVFHETTNGPFNRSETEFASWSPTEEDTAGVQKFFEDLHSQLNSTKV</sequence>
<organism evidence="2 3">
    <name type="scientific">Lusitaniella coriacea LEGE 07157</name>
    <dbReference type="NCBI Taxonomy" id="945747"/>
    <lineage>
        <taxon>Bacteria</taxon>
        <taxon>Bacillati</taxon>
        <taxon>Cyanobacteriota</taxon>
        <taxon>Cyanophyceae</taxon>
        <taxon>Spirulinales</taxon>
        <taxon>Lusitaniellaceae</taxon>
        <taxon>Lusitaniella</taxon>
    </lineage>
</organism>